<evidence type="ECO:0000313" key="2">
    <source>
        <dbReference type="EMBL" id="MBE1599851.1"/>
    </source>
</evidence>
<sequence length="1045" mass="115038">MADFRGMLCWDPPTASATINTEAISPHRSVFLATHAPLRIKRALVSEDKQVQPIGDLINERSVVNDFLTKKSDSGALLMLVLGDSGSGKSHLIRWARENIPTFVPDSDTHEVIYLERSMTSLKAVVKALIAKADSSELAQLKEDVDRFTADIDQESLGRRILNELSELLSATVPKDIPGPGRVLAGPGRLAAMLHDPFIRQHMLSEGKFVPRLAAQLLRDRRSGQDERPETFTFEDLPLDVDYDNAASDMVARLLNQIATRDDLQATAVDLLNKHLESAVKNAANLGAGRLLDAMMQVREEYQRRGKEIILLIEDFALIQGVQQDLLDAVIEAANRDGSTSLAPIRTLMAVTPGYLEQIPETALTRIRATAGYVYNLDVPFSATDTGSQEISSFVGRYLNAARVGRDALERARDGETPNACEGCPLQERCHDAFGVTPEGYGLYPFNSSALVRTVHSTADPKKPWSFVPRTVLGSVVRPLLIDHAESIRRGEFPDSEFRRRFSRADIDKVLSREAHAFIDENDRVDPERRKSLLLFWGDAPADANAIDGTILEAFSLPPLDGQSRRIPTGARPPSTQRHLDESLDRETEPASGTDNIPRSLKKKLETVNVWLTDEEVLDNSTALNVRTIIATAVLQRYRWESPLMHEQGKRVMVGVGGAWPNNATVVSVAGADERLAGAADAPIRFGRTAKDSYFFESLLCAESGKGQVRSQDIRRLATYADQYAPALTSRVQRHLEISDEQLVLGLRASLLGAMLAGQAYPGMEAAALLTAVLDEGQGWERADVALRTKQWNDILKRHLYARPVLVERLREAVGVAQGVTGAVRMIDAARMLPLLKRTTSQWEWTLDRTQVPSWVQKAVTGFSALSVLVDEQLNLLENQLAEIRQRHPRGTNSVHTLTAIEGALTTAQEVGGLMPLGTDQTLRFESLLERGKQVEWTAVSELEDDLARASDENRTDRARQAARIAAAAQDRGTAIQDIHFLLSESESWLEAALRRADARTGSSAVDSVSLAMQTVLSEWNEVARLASDASRSAEVSATLEGDAE</sequence>
<reference evidence="2 3" key="1">
    <citation type="submission" date="2020-10" db="EMBL/GenBank/DDBJ databases">
        <title>Sequencing the genomes of 1000 actinobacteria strains.</title>
        <authorList>
            <person name="Klenk H.-P."/>
        </authorList>
    </citation>
    <scope>NUCLEOTIDE SEQUENCE [LARGE SCALE GENOMIC DNA]</scope>
    <source>
        <strain evidence="2 3">DSM 41803</strain>
    </source>
</reference>
<gene>
    <name evidence="2" type="ORF">H4687_005980</name>
</gene>
<accession>A0A8I0PC00</accession>
<feature type="region of interest" description="Disordered" evidence="1">
    <location>
        <begin position="562"/>
        <end position="599"/>
    </location>
</feature>
<evidence type="ECO:0000313" key="3">
    <source>
        <dbReference type="Proteomes" id="UP000629287"/>
    </source>
</evidence>
<proteinExistence type="predicted"/>
<dbReference type="NCBIfam" id="NF041065">
    <property type="entry name" value="DpdH"/>
    <property type="match status" value="1"/>
</dbReference>
<dbReference type="Proteomes" id="UP000629287">
    <property type="component" value="Unassembled WGS sequence"/>
</dbReference>
<evidence type="ECO:0008006" key="4">
    <source>
        <dbReference type="Google" id="ProtNLM"/>
    </source>
</evidence>
<dbReference type="RefSeq" id="WP_063778514.1">
    <property type="nucleotide sequence ID" value="NZ_JADBGF010000001.1"/>
</dbReference>
<feature type="compositionally biased region" description="Basic and acidic residues" evidence="1">
    <location>
        <begin position="578"/>
        <end position="589"/>
    </location>
</feature>
<keyword evidence="3" id="KW-1185">Reference proteome</keyword>
<dbReference type="GeneID" id="86830519"/>
<organism evidence="2 3">
    <name type="scientific">Streptomyces stelliscabiei</name>
    <dbReference type="NCBI Taxonomy" id="146820"/>
    <lineage>
        <taxon>Bacteria</taxon>
        <taxon>Bacillati</taxon>
        <taxon>Actinomycetota</taxon>
        <taxon>Actinomycetes</taxon>
        <taxon>Kitasatosporales</taxon>
        <taxon>Streptomycetaceae</taxon>
        <taxon>Streptomyces</taxon>
    </lineage>
</organism>
<comment type="caution">
    <text evidence="2">The sequence shown here is derived from an EMBL/GenBank/DDBJ whole genome shotgun (WGS) entry which is preliminary data.</text>
</comment>
<protein>
    <recommendedName>
        <fullName evidence="4">ATP-binding protein</fullName>
    </recommendedName>
</protein>
<dbReference type="AlphaFoldDB" id="A0A8I0PC00"/>
<evidence type="ECO:0000256" key="1">
    <source>
        <dbReference type="SAM" id="MobiDB-lite"/>
    </source>
</evidence>
<dbReference type="EMBL" id="JADBGF010000001">
    <property type="protein sequence ID" value="MBE1599851.1"/>
    <property type="molecule type" value="Genomic_DNA"/>
</dbReference>
<name>A0A8I0PC00_9ACTN</name>